<dbReference type="GO" id="GO:0005737">
    <property type="term" value="C:cytoplasm"/>
    <property type="evidence" value="ECO:0007669"/>
    <property type="project" value="UniProtKB-SubCell"/>
</dbReference>
<feature type="domain" description="RlmG N-terminal" evidence="8">
    <location>
        <begin position="2"/>
        <end position="181"/>
    </location>
</feature>
<keyword evidence="3 6" id="KW-0489">Methyltransferase</keyword>
<dbReference type="PROSITE" id="PS00092">
    <property type="entry name" value="N6_MTASE"/>
    <property type="match status" value="1"/>
</dbReference>
<keyword evidence="2 6" id="KW-0698">rRNA processing</keyword>
<dbReference type="InterPro" id="IPR017237">
    <property type="entry name" value="RLMG"/>
</dbReference>
<dbReference type="Pfam" id="PF05175">
    <property type="entry name" value="MTS"/>
    <property type="match status" value="1"/>
</dbReference>
<keyword evidence="5 6" id="KW-0949">S-adenosyl-L-methionine</keyword>
<comment type="similarity">
    <text evidence="6">Belongs to the methyltransferase superfamily. RlmG family.</text>
</comment>
<comment type="caution">
    <text evidence="9">The sequence shown here is derived from an EMBL/GenBank/DDBJ whole genome shotgun (WGS) entry which is preliminary data.</text>
</comment>
<protein>
    <recommendedName>
        <fullName evidence="6">Ribosomal RNA large subunit methyltransferase G</fullName>
        <ecNumber evidence="6">2.1.1.174</ecNumber>
    </recommendedName>
    <alternativeName>
        <fullName evidence="6">23S rRNA m2G1835 methyltransferase</fullName>
    </alternativeName>
    <alternativeName>
        <fullName evidence="6">rRNA (guanine-N(2)-)-methyltransferase RlmG</fullName>
    </alternativeName>
</protein>
<dbReference type="InterPro" id="IPR007848">
    <property type="entry name" value="Small_mtfrase_dom"/>
</dbReference>
<organism evidence="9 10">
    <name type="scientific">Pseudomonas kilonensis</name>
    <dbReference type="NCBI Taxonomy" id="132476"/>
    <lineage>
        <taxon>Bacteria</taxon>
        <taxon>Pseudomonadati</taxon>
        <taxon>Pseudomonadota</taxon>
        <taxon>Gammaproteobacteria</taxon>
        <taxon>Pseudomonadales</taxon>
        <taxon>Pseudomonadaceae</taxon>
        <taxon>Pseudomonas</taxon>
    </lineage>
</organism>
<comment type="function">
    <text evidence="6">Specifically methylates the guanine in position 1835 (m2G1835) of 23S rRNA.</text>
</comment>
<dbReference type="PIRSF" id="PIRSF037565">
    <property type="entry name" value="RRNA_m2G_Mtase_RsmD_prd"/>
    <property type="match status" value="1"/>
</dbReference>
<reference evidence="9 10" key="1">
    <citation type="submission" date="2015-03" db="EMBL/GenBank/DDBJ databases">
        <title>Pseudomonas fluorescens 1855-344 Genome sequencing and assembly.</title>
        <authorList>
            <person name="Eng W.W.H."/>
            <person name="Gan H.M."/>
            <person name="Savka M.A."/>
        </authorList>
    </citation>
    <scope>NUCLEOTIDE SEQUENCE [LARGE SCALE GENOMIC DNA]</scope>
    <source>
        <strain evidence="9 10">1855-344</strain>
    </source>
</reference>
<dbReference type="PATRIC" id="fig|132476.4.peg.3998"/>
<evidence type="ECO:0000256" key="6">
    <source>
        <dbReference type="HAMAP-Rule" id="MF_01859"/>
    </source>
</evidence>
<keyword evidence="1 6" id="KW-0963">Cytoplasm</keyword>
<evidence type="ECO:0000259" key="7">
    <source>
        <dbReference type="Pfam" id="PF05175"/>
    </source>
</evidence>
<sequence length="379" mass="41044">MPLLDSPFAQLDLIRQPEQQNEPLQAFDAADEYLLAYLAEQQPSAQTRVLVLNDGFGALAASLAGKVEVTSSGDSFLALQALEKNLVRNGRPFDAVPTLPASEPLTGPFDRVLIKVPKTLALLEEQLIRLQGQLAPGAQVIAGAMIKHLPRAAGDLLERYVGPVQASLAVKKARLLIATPQPGSPQDSAPIVSPYPTRYWLDEPKIELLNHANVFCREGLDIGTRAFLPHLPKNLGTARVADLGCGNGVLAIASALQNPEAHYTLVDESYMAVQSAAENWRAALGEREVTLRAGDGLAGQEPQSLDVVLCNPPFHQQQVVGDFLAWRMFQQAREALVVGGALYIVGNRHLGYHSKLARLFRGVEQVAATPKFVILKARK</sequence>
<dbReference type="InterPro" id="IPR046977">
    <property type="entry name" value="RsmC/RlmG"/>
</dbReference>
<evidence type="ECO:0000256" key="4">
    <source>
        <dbReference type="ARBA" id="ARBA00022679"/>
    </source>
</evidence>
<comment type="catalytic activity">
    <reaction evidence="6">
        <text>guanosine(1835) in 23S rRNA + S-adenosyl-L-methionine = N(2)-methylguanosine(1835) in 23S rRNA + S-adenosyl-L-homocysteine + H(+)</text>
        <dbReference type="Rhea" id="RHEA:42744"/>
        <dbReference type="Rhea" id="RHEA-COMP:10217"/>
        <dbReference type="Rhea" id="RHEA-COMP:10218"/>
        <dbReference type="ChEBI" id="CHEBI:15378"/>
        <dbReference type="ChEBI" id="CHEBI:57856"/>
        <dbReference type="ChEBI" id="CHEBI:59789"/>
        <dbReference type="ChEBI" id="CHEBI:74269"/>
        <dbReference type="ChEBI" id="CHEBI:74481"/>
        <dbReference type="EC" id="2.1.1.174"/>
    </reaction>
</comment>
<evidence type="ECO:0000313" key="10">
    <source>
        <dbReference type="Proteomes" id="UP000033662"/>
    </source>
</evidence>
<dbReference type="EC" id="2.1.1.174" evidence="6"/>
<dbReference type="CDD" id="cd02440">
    <property type="entry name" value="AdoMet_MTases"/>
    <property type="match status" value="1"/>
</dbReference>
<dbReference type="Pfam" id="PF26049">
    <property type="entry name" value="RLMG_N"/>
    <property type="match status" value="1"/>
</dbReference>
<gene>
    <name evidence="6" type="primary">rlmG</name>
    <name evidence="9" type="ORF">VP02_24710</name>
</gene>
<dbReference type="InterPro" id="IPR058679">
    <property type="entry name" value="RlmG_N"/>
</dbReference>
<dbReference type="OrthoDB" id="29650at2"/>
<dbReference type="GO" id="GO:0052916">
    <property type="term" value="F:23S rRNA (guanine(1835)-N(2))-methyltransferase activity"/>
    <property type="evidence" value="ECO:0007669"/>
    <property type="project" value="UniProtKB-EC"/>
</dbReference>
<dbReference type="Proteomes" id="UP000033662">
    <property type="component" value="Unassembled WGS sequence"/>
</dbReference>
<proteinExistence type="inferred from homology"/>
<name>A0A0F4XGE1_9PSED</name>
<accession>A0A0F4XGE1</accession>
<dbReference type="HAMAP" id="MF_01859">
    <property type="entry name" value="23SrRNA_methyltr_G"/>
    <property type="match status" value="1"/>
</dbReference>
<evidence type="ECO:0000256" key="2">
    <source>
        <dbReference type="ARBA" id="ARBA00022552"/>
    </source>
</evidence>
<dbReference type="PANTHER" id="PTHR47816:SF5">
    <property type="entry name" value="RIBOSOMAL RNA LARGE SUBUNIT METHYLTRANSFERASE G"/>
    <property type="match status" value="1"/>
</dbReference>
<dbReference type="Gene3D" id="3.40.50.150">
    <property type="entry name" value="Vaccinia Virus protein VP39"/>
    <property type="match status" value="2"/>
</dbReference>
<evidence type="ECO:0000259" key="8">
    <source>
        <dbReference type="Pfam" id="PF26049"/>
    </source>
</evidence>
<dbReference type="AlphaFoldDB" id="A0A0F4XGE1"/>
<feature type="domain" description="Methyltransferase small" evidence="7">
    <location>
        <begin position="206"/>
        <end position="376"/>
    </location>
</feature>
<dbReference type="PANTHER" id="PTHR47816">
    <property type="entry name" value="RIBOSOMAL RNA SMALL SUBUNIT METHYLTRANSFERASE C"/>
    <property type="match status" value="1"/>
</dbReference>
<dbReference type="InterPro" id="IPR029063">
    <property type="entry name" value="SAM-dependent_MTases_sf"/>
</dbReference>
<evidence type="ECO:0000256" key="3">
    <source>
        <dbReference type="ARBA" id="ARBA00022603"/>
    </source>
</evidence>
<dbReference type="SUPFAM" id="SSF53335">
    <property type="entry name" value="S-adenosyl-L-methionine-dependent methyltransferases"/>
    <property type="match status" value="1"/>
</dbReference>
<dbReference type="GO" id="GO:0003676">
    <property type="term" value="F:nucleic acid binding"/>
    <property type="evidence" value="ECO:0007669"/>
    <property type="project" value="InterPro"/>
</dbReference>
<evidence type="ECO:0000256" key="1">
    <source>
        <dbReference type="ARBA" id="ARBA00022490"/>
    </source>
</evidence>
<evidence type="ECO:0000313" key="9">
    <source>
        <dbReference type="EMBL" id="KKA05054.1"/>
    </source>
</evidence>
<dbReference type="InterPro" id="IPR002052">
    <property type="entry name" value="DNA_methylase_N6_adenine_CS"/>
</dbReference>
<evidence type="ECO:0000256" key="5">
    <source>
        <dbReference type="ARBA" id="ARBA00022691"/>
    </source>
</evidence>
<comment type="subcellular location">
    <subcellularLocation>
        <location evidence="6">Cytoplasm</location>
    </subcellularLocation>
</comment>
<dbReference type="EMBL" id="JZXC01000031">
    <property type="protein sequence ID" value="KKA05054.1"/>
    <property type="molecule type" value="Genomic_DNA"/>
</dbReference>
<keyword evidence="4 6" id="KW-0808">Transferase</keyword>